<organism evidence="2 3">
    <name type="scientific">Cylindrotheca closterium</name>
    <dbReference type="NCBI Taxonomy" id="2856"/>
    <lineage>
        <taxon>Eukaryota</taxon>
        <taxon>Sar</taxon>
        <taxon>Stramenopiles</taxon>
        <taxon>Ochrophyta</taxon>
        <taxon>Bacillariophyta</taxon>
        <taxon>Bacillariophyceae</taxon>
        <taxon>Bacillariophycidae</taxon>
        <taxon>Bacillariales</taxon>
        <taxon>Bacillariaceae</taxon>
        <taxon>Cylindrotheca</taxon>
    </lineage>
</organism>
<evidence type="ECO:0000256" key="1">
    <source>
        <dbReference type="SAM" id="MobiDB-lite"/>
    </source>
</evidence>
<gene>
    <name evidence="2" type="ORF">CYCCA115_LOCUS2590</name>
</gene>
<dbReference type="EMBL" id="CAKOGP040000190">
    <property type="protein sequence ID" value="CAJ1931882.1"/>
    <property type="molecule type" value="Genomic_DNA"/>
</dbReference>
<evidence type="ECO:0000313" key="3">
    <source>
        <dbReference type="Proteomes" id="UP001295423"/>
    </source>
</evidence>
<feature type="region of interest" description="Disordered" evidence="1">
    <location>
        <begin position="1"/>
        <end position="69"/>
    </location>
</feature>
<evidence type="ECO:0000313" key="2">
    <source>
        <dbReference type="EMBL" id="CAJ1931882.1"/>
    </source>
</evidence>
<keyword evidence="3" id="KW-1185">Reference proteome</keyword>
<dbReference type="AlphaFoldDB" id="A0AAD2FCS1"/>
<proteinExistence type="predicted"/>
<feature type="non-terminal residue" evidence="2">
    <location>
        <position position="1"/>
    </location>
</feature>
<dbReference type="Proteomes" id="UP001295423">
    <property type="component" value="Unassembled WGS sequence"/>
</dbReference>
<name>A0AAD2FCS1_9STRA</name>
<accession>A0AAD2FCS1</accession>
<sequence>FERLERESKIAKAQSKSKKRPASTPENPKGAKAHDSRPSPSVPMQTELTPPKGPSKPYQRTPPLDATPPRQQVVMSDAVHVIAGTPTETQEASVPADDVVVANTHRGRTSAENGAEEHNSALTYRDTVAALPTPTVPLTTDKRLMAFSLSIGMPLPFGTLPSPTCPLSLIGRAPVCPSSIKSRLPTTPSISLLPVFGARSLPRSSFYLLLMADSPNNNCGSGT</sequence>
<comment type="caution">
    <text evidence="2">The sequence shown here is derived from an EMBL/GenBank/DDBJ whole genome shotgun (WGS) entry which is preliminary data.</text>
</comment>
<protein>
    <submittedName>
        <fullName evidence="2">Uncharacterized protein</fullName>
    </submittedName>
</protein>
<feature type="compositionally biased region" description="Basic and acidic residues" evidence="1">
    <location>
        <begin position="1"/>
        <end position="10"/>
    </location>
</feature>
<feature type="compositionally biased region" description="Polar residues" evidence="1">
    <location>
        <begin position="38"/>
        <end position="48"/>
    </location>
</feature>
<reference evidence="2" key="1">
    <citation type="submission" date="2023-08" db="EMBL/GenBank/DDBJ databases">
        <authorList>
            <person name="Audoor S."/>
            <person name="Bilcke G."/>
        </authorList>
    </citation>
    <scope>NUCLEOTIDE SEQUENCE</scope>
</reference>